<dbReference type="Pfam" id="PF18962">
    <property type="entry name" value="Por_Secre_tail"/>
    <property type="match status" value="1"/>
</dbReference>
<name>A0A915YDC2_9BACT</name>
<reference evidence="3" key="1">
    <citation type="submission" date="2022-09" db="EMBL/GenBank/DDBJ databases">
        <title>Aureispira anguillicida sp. nov., isolated from Leptocephalus of Japanese eel Anguilla japonica.</title>
        <authorList>
            <person name="Yuasa K."/>
            <person name="Mekata T."/>
            <person name="Ikunari K."/>
        </authorList>
    </citation>
    <scope>NUCLEOTIDE SEQUENCE</scope>
    <source>
        <strain evidence="3">EL160426</strain>
    </source>
</reference>
<organism evidence="3 4">
    <name type="scientific">Aureispira anguillae</name>
    <dbReference type="NCBI Taxonomy" id="2864201"/>
    <lineage>
        <taxon>Bacteria</taxon>
        <taxon>Pseudomonadati</taxon>
        <taxon>Bacteroidota</taxon>
        <taxon>Saprospiria</taxon>
        <taxon>Saprospirales</taxon>
        <taxon>Saprospiraceae</taxon>
        <taxon>Aureispira</taxon>
    </lineage>
</organism>
<feature type="domain" description="Secretion system C-terminal sorting" evidence="2">
    <location>
        <begin position="413"/>
        <end position="481"/>
    </location>
</feature>
<dbReference type="AlphaFoldDB" id="A0A915YDC2"/>
<sequence length="489" mass="55751">MKSLFLFFLILGISNLSFAQNYELIHPNRVAHFKHQEEILSIRIDSVNNSAGTTHYYNHKVLTRHLTTPSPCLLTETDSSWIGHQITMQPNGEYTFFNQKNESIVIQSLAELNDKWTLYTWTNNNYIEATLTSIDTMTVLGLLDSIKTITLQAKNSTIAISHSINNQQIKFSKHHGLIDFYAIPNFPDTQEPYHIVGASNPNLGISNLTAADIFNYNIGDEFHVRSEYRSSSSPWIYNIQNTRRIVLGKATSNNLDTIQYSIQVCNNNYNNTSQVPNPDTTITIDTIQEVIILSELNHLNQLSYEVLSDSSTYSTFLIDAIFNKRAKRLDGQHYQTGSNCWNQLIGNTLPFYSYLDGLGGPYYENPSTVFGAHNKQLVYYAKSGDTWGTPLDIDCNIGTTVPKIAQDQSSIRVFPNPFHQETTISIDNFSINDQWLLKIYDAMGKELKSQNINNQDFILDRKNLTNGMYFYRLHNNAKNKLYTGKIILQ</sequence>
<feature type="chain" id="PRO_5037712579" evidence="1">
    <location>
        <begin position="20"/>
        <end position="489"/>
    </location>
</feature>
<dbReference type="RefSeq" id="WP_264792224.1">
    <property type="nucleotide sequence ID" value="NZ_AP026867.1"/>
</dbReference>
<protein>
    <submittedName>
        <fullName evidence="3">T9SS type A sorting domain-containing protein</fullName>
    </submittedName>
</protein>
<dbReference type="NCBIfam" id="TIGR04183">
    <property type="entry name" value="Por_Secre_tail"/>
    <property type="match status" value="1"/>
</dbReference>
<keyword evidence="4" id="KW-1185">Reference proteome</keyword>
<feature type="signal peptide" evidence="1">
    <location>
        <begin position="1"/>
        <end position="19"/>
    </location>
</feature>
<evidence type="ECO:0000259" key="2">
    <source>
        <dbReference type="Pfam" id="PF18962"/>
    </source>
</evidence>
<dbReference type="EMBL" id="AP026867">
    <property type="protein sequence ID" value="BDS11012.1"/>
    <property type="molecule type" value="Genomic_DNA"/>
</dbReference>
<evidence type="ECO:0000313" key="4">
    <source>
        <dbReference type="Proteomes" id="UP001060919"/>
    </source>
</evidence>
<gene>
    <name evidence="3" type="ORF">AsAng_0017220</name>
</gene>
<proteinExistence type="predicted"/>
<keyword evidence="1" id="KW-0732">Signal</keyword>
<evidence type="ECO:0000313" key="3">
    <source>
        <dbReference type="EMBL" id="BDS11012.1"/>
    </source>
</evidence>
<dbReference type="Proteomes" id="UP001060919">
    <property type="component" value="Chromosome"/>
</dbReference>
<accession>A0A915YDC2</accession>
<dbReference type="InterPro" id="IPR026444">
    <property type="entry name" value="Secre_tail"/>
</dbReference>
<evidence type="ECO:0000256" key="1">
    <source>
        <dbReference type="SAM" id="SignalP"/>
    </source>
</evidence>
<dbReference type="KEGG" id="aup:AsAng_0017220"/>